<dbReference type="InterPro" id="IPR013187">
    <property type="entry name" value="F-box-assoc_dom_typ3"/>
</dbReference>
<dbReference type="Gramene" id="XM_028360740.1">
    <property type="protein sequence ID" value="XP_028216541.1"/>
    <property type="gene ID" value="LOC114398555"/>
</dbReference>
<comment type="caution">
    <text evidence="2">The sequence shown here is derived from an EMBL/GenBank/DDBJ whole genome shotgun (WGS) entry which is preliminary data.</text>
</comment>
<organism evidence="2 3">
    <name type="scientific">Glycine soja</name>
    <name type="common">Wild soybean</name>
    <dbReference type="NCBI Taxonomy" id="3848"/>
    <lineage>
        <taxon>Eukaryota</taxon>
        <taxon>Viridiplantae</taxon>
        <taxon>Streptophyta</taxon>
        <taxon>Embryophyta</taxon>
        <taxon>Tracheophyta</taxon>
        <taxon>Spermatophyta</taxon>
        <taxon>Magnoliopsida</taxon>
        <taxon>eudicotyledons</taxon>
        <taxon>Gunneridae</taxon>
        <taxon>Pentapetalae</taxon>
        <taxon>rosids</taxon>
        <taxon>fabids</taxon>
        <taxon>Fabales</taxon>
        <taxon>Fabaceae</taxon>
        <taxon>Papilionoideae</taxon>
        <taxon>50 kb inversion clade</taxon>
        <taxon>NPAAA clade</taxon>
        <taxon>indigoferoid/millettioid clade</taxon>
        <taxon>Phaseoleae</taxon>
        <taxon>Glycine</taxon>
        <taxon>Glycine subgen. Soja</taxon>
    </lineage>
</organism>
<dbReference type="SUPFAM" id="SSF81383">
    <property type="entry name" value="F-box domain"/>
    <property type="match status" value="1"/>
</dbReference>
<dbReference type="InterPro" id="IPR036047">
    <property type="entry name" value="F-box-like_dom_sf"/>
</dbReference>
<dbReference type="Proteomes" id="UP000289340">
    <property type="component" value="Chromosome 19"/>
</dbReference>
<dbReference type="NCBIfam" id="TIGR01640">
    <property type="entry name" value="F_box_assoc_1"/>
    <property type="match status" value="1"/>
</dbReference>
<accession>A0A445FCE3</accession>
<sequence length="445" mass="50805">MIVTTFAGMIVAIFTTSTAMIIVIINDGGSDDNNDHGSNALLVASLEEKKEGMGFEITTLGDPTKMAMAQLPQDLIEEILSWLPVKSFMRFRCVSRTWNSLIFQAHFVKLNLQRSSRNTHILLRCQINTVFEDMRDLPGIAPCSICILLENPSSTVDNGCHQLDNRYLFIGSCNGLVCLINMVARGEFSEYRVWFCNLATRIMSEDSPHLCLRSCNYKLWWYQVKCGFGYDDRSATYKVVLVLSNIKSQNWEVRVHRLGDTHWRKVLTCPAFPILGEKCGQPVSGTVNWFAIRKLGFDYEWETVTVDQLVIFSYDLNKETFKYLLMPNGLSEVPRGPELGVLKGCLCLSHVHRRTHFVVWLMREFGVENSWTQLLNVTLELLQAPLLCVILKPLCISENGDVLLLANYISSKFILYNKKDNRIVYTQHFNNQVPMSSHDYIQSLV</sequence>
<dbReference type="InterPro" id="IPR001810">
    <property type="entry name" value="F-box_dom"/>
</dbReference>
<gene>
    <name evidence="2" type="ORF">D0Y65_050503</name>
</gene>
<dbReference type="PANTHER" id="PTHR31672">
    <property type="entry name" value="BNACNNG10540D PROTEIN"/>
    <property type="match status" value="1"/>
</dbReference>
<dbReference type="PANTHER" id="PTHR31672:SF13">
    <property type="entry name" value="F-BOX PROTEIN CPR30-LIKE"/>
    <property type="match status" value="1"/>
</dbReference>
<dbReference type="Pfam" id="PF08268">
    <property type="entry name" value="FBA_3"/>
    <property type="match status" value="1"/>
</dbReference>
<proteinExistence type="predicted"/>
<dbReference type="PROSITE" id="PS50181">
    <property type="entry name" value="FBOX"/>
    <property type="match status" value="1"/>
</dbReference>
<dbReference type="Pfam" id="PF00646">
    <property type="entry name" value="F-box"/>
    <property type="match status" value="1"/>
</dbReference>
<dbReference type="SMART" id="SM00256">
    <property type="entry name" value="FBOX"/>
    <property type="match status" value="1"/>
</dbReference>
<feature type="domain" description="F-box" evidence="1">
    <location>
        <begin position="65"/>
        <end position="110"/>
    </location>
</feature>
<dbReference type="EMBL" id="QZWG01000019">
    <property type="protein sequence ID" value="RZB46500.1"/>
    <property type="molecule type" value="Genomic_DNA"/>
</dbReference>
<dbReference type="AlphaFoldDB" id="A0A445FCE3"/>
<protein>
    <submittedName>
        <fullName evidence="2">F-box/kelch-repeat protein</fullName>
    </submittedName>
</protein>
<dbReference type="Gene3D" id="1.20.1280.50">
    <property type="match status" value="1"/>
</dbReference>
<dbReference type="InterPro" id="IPR017451">
    <property type="entry name" value="F-box-assoc_interact_dom"/>
</dbReference>
<dbReference type="InterPro" id="IPR050796">
    <property type="entry name" value="SCF_F-box_component"/>
</dbReference>
<evidence type="ECO:0000313" key="2">
    <source>
        <dbReference type="EMBL" id="RZB46500.1"/>
    </source>
</evidence>
<reference evidence="2 3" key="1">
    <citation type="submission" date="2018-09" db="EMBL/GenBank/DDBJ databases">
        <title>A high-quality reference genome of wild soybean provides a powerful tool to mine soybean genomes.</title>
        <authorList>
            <person name="Xie M."/>
            <person name="Chung C.Y.L."/>
            <person name="Li M.-W."/>
            <person name="Wong F.-L."/>
            <person name="Chan T.-F."/>
            <person name="Lam H.-M."/>
        </authorList>
    </citation>
    <scope>NUCLEOTIDE SEQUENCE [LARGE SCALE GENOMIC DNA]</scope>
    <source>
        <strain evidence="3">cv. W05</strain>
        <tissue evidence="2">Hypocotyl of etiolated seedlings</tissue>
    </source>
</reference>
<dbReference type="CDD" id="cd22157">
    <property type="entry name" value="F-box_AtFBW1-like"/>
    <property type="match status" value="1"/>
</dbReference>
<keyword evidence="3" id="KW-1185">Reference proteome</keyword>
<evidence type="ECO:0000259" key="1">
    <source>
        <dbReference type="PROSITE" id="PS50181"/>
    </source>
</evidence>
<evidence type="ECO:0000313" key="3">
    <source>
        <dbReference type="Proteomes" id="UP000289340"/>
    </source>
</evidence>
<name>A0A445FCE3_GLYSO</name>